<dbReference type="PANTHER" id="PTHR43794">
    <property type="entry name" value="AMINOHYDROLASE SSNA-RELATED"/>
    <property type="match status" value="1"/>
</dbReference>
<dbReference type="GO" id="GO:0016810">
    <property type="term" value="F:hydrolase activity, acting on carbon-nitrogen (but not peptide) bonds"/>
    <property type="evidence" value="ECO:0007669"/>
    <property type="project" value="InterPro"/>
</dbReference>
<accession>A0A2S3USY6</accession>
<sequence>MSDPDLILAGGHLLTMDPGNTVLVDGAVAIADGEIRAVGTRKDLLERYPDTPLKHLPDAVLMPGLVNAHAHSGFLRGTAEHLPVWDWLTLHINPMHRMLQPHEARAASRLCYAESVLGGTTTIVDMWRYMDGSAEVAEAIGNRLVAVPYVGEHPDYNYFDTLDMNEQLIETWHRKANGRVNVWVGLEHLFYADDAGMKRAVDMAKNHRTGFHTHCSEAEIEVAEFETRFGKRPMYVLEDFGFFETPRAMIAHAVWLQPDEIDLISGYPVSVAHNPVSNMKLASGIAPIADMLEAGVAVGLGTDGEKENNNFDMFEEMKVASLLGKLKDRDAAAMDSWNVLRMATIGGARAIGLDHEIGSIEPGKRADIIAVRTDTPRMTPLFGSGPWFNLQHNLVHAVRGSDVAMTMIDGQIVVEDGQLLTGDLTEILDEIHTVAPPLFKRRAAWLAENKSVQWGTEGKV</sequence>
<evidence type="ECO:0000256" key="2">
    <source>
        <dbReference type="ARBA" id="ARBA00022723"/>
    </source>
</evidence>
<dbReference type="InterPro" id="IPR054418">
    <property type="entry name" value="MQNX/HUTI_composite_N"/>
</dbReference>
<dbReference type="InterPro" id="IPR011059">
    <property type="entry name" value="Metal-dep_hydrolase_composite"/>
</dbReference>
<reference evidence="7 8" key="1">
    <citation type="submission" date="2018-01" db="EMBL/GenBank/DDBJ databases">
        <title>Genomic Encyclopedia of Archaeal and Bacterial Type Strains, Phase II (KMG-II): from individual species to whole genera.</title>
        <authorList>
            <person name="Goeker M."/>
        </authorList>
    </citation>
    <scope>NUCLEOTIDE SEQUENCE [LARGE SCALE GENOMIC DNA]</scope>
    <source>
        <strain evidence="7 8">DSM 17023</strain>
    </source>
</reference>
<gene>
    <name evidence="7" type="ORF">CLV41_10513</name>
</gene>
<keyword evidence="8" id="KW-1185">Reference proteome</keyword>
<dbReference type="InterPro" id="IPR032466">
    <property type="entry name" value="Metal_Hydrolase"/>
</dbReference>
<evidence type="ECO:0000256" key="4">
    <source>
        <dbReference type="ARBA" id="ARBA00022833"/>
    </source>
</evidence>
<protein>
    <submittedName>
        <fullName evidence="7">5-methylthioadenosine/S-adenosylhomocysteine deaminase</fullName>
    </submittedName>
</protein>
<feature type="domain" description="Aminodeoxyfutalosine deaminase/Imidazolonepropionase-like composite" evidence="6">
    <location>
        <begin position="26"/>
        <end position="50"/>
    </location>
</feature>
<keyword evidence="3" id="KW-0378">Hydrolase</keyword>
<comment type="similarity">
    <text evidence="1">Belongs to the metallo-dependent hydrolases superfamily. ATZ/TRZ family.</text>
</comment>
<dbReference type="OrthoDB" id="9796020at2"/>
<dbReference type="InterPro" id="IPR006680">
    <property type="entry name" value="Amidohydro-rel"/>
</dbReference>
<dbReference type="SUPFAM" id="SSF51338">
    <property type="entry name" value="Composite domain of metallo-dependent hydrolases"/>
    <property type="match status" value="1"/>
</dbReference>
<dbReference type="CDD" id="cd01298">
    <property type="entry name" value="ATZ_TRZ_like"/>
    <property type="match status" value="1"/>
</dbReference>
<comment type="caution">
    <text evidence="7">The sequence shown here is derived from an EMBL/GenBank/DDBJ whole genome shotgun (WGS) entry which is preliminary data.</text>
</comment>
<keyword evidence="4" id="KW-0862">Zinc</keyword>
<dbReference type="EMBL" id="PPCN01000005">
    <property type="protein sequence ID" value="POF30835.1"/>
    <property type="molecule type" value="Genomic_DNA"/>
</dbReference>
<dbReference type="AlphaFoldDB" id="A0A2S3USY6"/>
<organism evidence="7 8">
    <name type="scientific">Roseibium marinum</name>
    <dbReference type="NCBI Taxonomy" id="281252"/>
    <lineage>
        <taxon>Bacteria</taxon>
        <taxon>Pseudomonadati</taxon>
        <taxon>Pseudomonadota</taxon>
        <taxon>Alphaproteobacteria</taxon>
        <taxon>Hyphomicrobiales</taxon>
        <taxon>Stappiaceae</taxon>
        <taxon>Roseibium</taxon>
    </lineage>
</organism>
<dbReference type="RefSeq" id="WP_103222808.1">
    <property type="nucleotide sequence ID" value="NZ_PPCN01000005.1"/>
</dbReference>
<evidence type="ECO:0000259" key="6">
    <source>
        <dbReference type="Pfam" id="PF22039"/>
    </source>
</evidence>
<dbReference type="SUPFAM" id="SSF51556">
    <property type="entry name" value="Metallo-dependent hydrolases"/>
    <property type="match status" value="1"/>
</dbReference>
<dbReference type="Gene3D" id="3.20.20.140">
    <property type="entry name" value="Metal-dependent hydrolases"/>
    <property type="match status" value="1"/>
</dbReference>
<dbReference type="PANTHER" id="PTHR43794:SF11">
    <property type="entry name" value="AMIDOHYDROLASE-RELATED DOMAIN-CONTAINING PROTEIN"/>
    <property type="match status" value="1"/>
</dbReference>
<dbReference type="Pfam" id="PF22039">
    <property type="entry name" value="HUTI_composite_bact"/>
    <property type="match status" value="1"/>
</dbReference>
<evidence type="ECO:0000259" key="5">
    <source>
        <dbReference type="Pfam" id="PF01979"/>
    </source>
</evidence>
<dbReference type="Gene3D" id="2.30.40.10">
    <property type="entry name" value="Urease, subunit C, domain 1"/>
    <property type="match status" value="1"/>
</dbReference>
<keyword evidence="2" id="KW-0479">Metal-binding</keyword>
<evidence type="ECO:0000256" key="3">
    <source>
        <dbReference type="ARBA" id="ARBA00022801"/>
    </source>
</evidence>
<evidence type="ECO:0000313" key="7">
    <source>
        <dbReference type="EMBL" id="POF30835.1"/>
    </source>
</evidence>
<name>A0A2S3USY6_9HYPH</name>
<dbReference type="Proteomes" id="UP000236959">
    <property type="component" value="Unassembled WGS sequence"/>
</dbReference>
<evidence type="ECO:0000256" key="1">
    <source>
        <dbReference type="ARBA" id="ARBA00006745"/>
    </source>
</evidence>
<feature type="domain" description="Amidohydrolase-related" evidence="5">
    <location>
        <begin position="60"/>
        <end position="413"/>
    </location>
</feature>
<proteinExistence type="inferred from homology"/>
<dbReference type="Pfam" id="PF01979">
    <property type="entry name" value="Amidohydro_1"/>
    <property type="match status" value="1"/>
</dbReference>
<dbReference type="GO" id="GO:0046872">
    <property type="term" value="F:metal ion binding"/>
    <property type="evidence" value="ECO:0007669"/>
    <property type="project" value="UniProtKB-KW"/>
</dbReference>
<dbReference type="InterPro" id="IPR050287">
    <property type="entry name" value="MTA/SAH_deaminase"/>
</dbReference>
<evidence type="ECO:0000313" key="8">
    <source>
        <dbReference type="Proteomes" id="UP000236959"/>
    </source>
</evidence>